<feature type="chain" id="PRO_5013010275" description="DUF11 domain-containing protein" evidence="1">
    <location>
        <begin position="22"/>
        <end position="496"/>
    </location>
</feature>
<evidence type="ECO:0000256" key="1">
    <source>
        <dbReference type="SAM" id="SignalP"/>
    </source>
</evidence>
<organism evidence="2 3">
    <name type="scientific">Thioflexithrix psekupsensis</name>
    <dbReference type="NCBI Taxonomy" id="1570016"/>
    <lineage>
        <taxon>Bacteria</taxon>
        <taxon>Pseudomonadati</taxon>
        <taxon>Pseudomonadota</taxon>
        <taxon>Gammaproteobacteria</taxon>
        <taxon>Thiotrichales</taxon>
        <taxon>Thioflexithrix</taxon>
    </lineage>
</organism>
<feature type="signal peptide" evidence="1">
    <location>
        <begin position="1"/>
        <end position="21"/>
    </location>
</feature>
<proteinExistence type="predicted"/>
<evidence type="ECO:0000313" key="3">
    <source>
        <dbReference type="Proteomes" id="UP000194798"/>
    </source>
</evidence>
<evidence type="ECO:0008006" key="4">
    <source>
        <dbReference type="Google" id="ProtNLM"/>
    </source>
</evidence>
<keyword evidence="3" id="KW-1185">Reference proteome</keyword>
<reference evidence="2 3" key="1">
    <citation type="submission" date="2016-12" db="EMBL/GenBank/DDBJ databases">
        <title>Thioflexothrix psekupsii D3 genome sequencing and assembly.</title>
        <authorList>
            <person name="Fomenkov A."/>
            <person name="Vincze T."/>
            <person name="Grabovich M."/>
            <person name="Anton B.P."/>
            <person name="Dubinina G."/>
            <person name="Orlova M."/>
            <person name="Belousova E."/>
            <person name="Roberts R.J."/>
        </authorList>
    </citation>
    <scope>NUCLEOTIDE SEQUENCE [LARGE SCALE GENOMIC DNA]</scope>
    <source>
        <strain evidence="2">D3</strain>
    </source>
</reference>
<dbReference type="EMBL" id="MSLT01000012">
    <property type="protein sequence ID" value="OUD13826.1"/>
    <property type="molecule type" value="Genomic_DNA"/>
</dbReference>
<protein>
    <recommendedName>
        <fullName evidence="4">DUF11 domain-containing protein</fullName>
    </recommendedName>
</protein>
<sequence length="496" mass="50826">MKQKRLVFAIATALAGSPMLANSTVTLNDDGTTTGVSVWAKESKRDDTAVAIIDGITANNLEISVPVGFGFPSGGVERFVRLDLQGAKFKGSPVCDVSAITGGAVCISRTGGNGATYANFKVTSGATAVPSNGLISFTLTATEGLTPSNVNEIKITYSLHNNDVSADNLNQSLATGILNKKTGTYVEFKPVISIEATPQLPLTADVSQGFLQFVPDTFSSAGSGPIGFFSYPDPVASSILTLDNIATPADSAPATVASVISAATLTVTGDFTSVQDFTGTSGLGTYSTATNRVYLDTTDPVVAPAKPCDAVSTPASAVTEGTATFDLGTAYTGNAYICIKPNGITPMNPSVYSMAVSFTANTGYVVENYSFDKVGEIRQNGTVLDTPYITTNAGYISRIIFTNTGAKAAPYTSTIVTDSGATATPGVGAIGEIPAGANLQVNAGDLVAFSGKPRGAVRFVITAPNPSIQAVYQTVNLASGDVQSVLLNRRGGGDGK</sequence>
<keyword evidence="1" id="KW-0732">Signal</keyword>
<dbReference type="Proteomes" id="UP000194798">
    <property type="component" value="Unassembled WGS sequence"/>
</dbReference>
<gene>
    <name evidence="2" type="ORF">TPSD3_05625</name>
</gene>
<accession>A0A251X762</accession>
<name>A0A251X762_9GAMM</name>
<comment type="caution">
    <text evidence="2">The sequence shown here is derived from an EMBL/GenBank/DDBJ whole genome shotgun (WGS) entry which is preliminary data.</text>
</comment>
<evidence type="ECO:0000313" key="2">
    <source>
        <dbReference type="EMBL" id="OUD13826.1"/>
    </source>
</evidence>
<dbReference type="RefSeq" id="WP_086487608.1">
    <property type="nucleotide sequence ID" value="NZ_MSLT01000012.1"/>
</dbReference>
<dbReference type="AlphaFoldDB" id="A0A251X762"/>